<dbReference type="OrthoDB" id="8242967at2"/>
<reference evidence="2 3" key="2">
    <citation type="submission" date="2019-02" db="EMBL/GenBank/DDBJ databases">
        <title>'Lichenibacterium ramalinii' gen. nov. sp. nov., 'Lichenibacterium minor' gen. nov. sp. nov.</title>
        <authorList>
            <person name="Pankratov T."/>
        </authorList>
    </citation>
    <scope>NUCLEOTIDE SEQUENCE [LARGE SCALE GENOMIC DNA]</scope>
    <source>
        <strain evidence="2 3">RmlP001</strain>
    </source>
</reference>
<accession>A0A4Q2R8E2</accession>
<protein>
    <recommendedName>
        <fullName evidence="1">DUF6894 domain-containing protein</fullName>
    </recommendedName>
</protein>
<evidence type="ECO:0000313" key="3">
    <source>
        <dbReference type="Proteomes" id="UP000289411"/>
    </source>
</evidence>
<reference evidence="2 3" key="1">
    <citation type="submission" date="2018-09" db="EMBL/GenBank/DDBJ databases">
        <authorList>
            <person name="Grouzdev D.S."/>
            <person name="Krutkina M.S."/>
        </authorList>
    </citation>
    <scope>NUCLEOTIDE SEQUENCE [LARGE SCALE GENOMIC DNA]</scope>
    <source>
        <strain evidence="2 3">RmlP001</strain>
    </source>
</reference>
<name>A0A4Q2R8E2_9HYPH</name>
<dbReference type="AlphaFoldDB" id="A0A4Q2R8E2"/>
<sequence length="79" mass="9337">MPQYFFDVRDADGFHRDPIGDEFDSFEEARQQAQALLPDILRRELPDGEYHIVVCDVRNADDRVIYRGEISYRGTLFRN</sequence>
<proteinExistence type="predicted"/>
<dbReference type="Pfam" id="PF21834">
    <property type="entry name" value="DUF6894"/>
    <property type="match status" value="1"/>
</dbReference>
<dbReference type="Proteomes" id="UP000289411">
    <property type="component" value="Unassembled WGS sequence"/>
</dbReference>
<feature type="domain" description="DUF6894" evidence="1">
    <location>
        <begin position="4"/>
        <end position="70"/>
    </location>
</feature>
<evidence type="ECO:0000313" key="2">
    <source>
        <dbReference type="EMBL" id="RYB01784.1"/>
    </source>
</evidence>
<organism evidence="2 3">
    <name type="scientific">Lichenibacterium ramalinae</name>
    <dbReference type="NCBI Taxonomy" id="2316527"/>
    <lineage>
        <taxon>Bacteria</taxon>
        <taxon>Pseudomonadati</taxon>
        <taxon>Pseudomonadota</taxon>
        <taxon>Alphaproteobacteria</taxon>
        <taxon>Hyphomicrobiales</taxon>
        <taxon>Lichenihabitantaceae</taxon>
        <taxon>Lichenibacterium</taxon>
    </lineage>
</organism>
<dbReference type="InterPro" id="IPR054189">
    <property type="entry name" value="DUF6894"/>
</dbReference>
<comment type="caution">
    <text evidence="2">The sequence shown here is derived from an EMBL/GenBank/DDBJ whole genome shotgun (WGS) entry which is preliminary data.</text>
</comment>
<evidence type="ECO:0000259" key="1">
    <source>
        <dbReference type="Pfam" id="PF21834"/>
    </source>
</evidence>
<dbReference type="EMBL" id="QYBC01000028">
    <property type="protein sequence ID" value="RYB01784.1"/>
    <property type="molecule type" value="Genomic_DNA"/>
</dbReference>
<dbReference type="RefSeq" id="WP_129221801.1">
    <property type="nucleotide sequence ID" value="NZ_QYBC01000028.1"/>
</dbReference>
<keyword evidence="3" id="KW-1185">Reference proteome</keyword>
<gene>
    <name evidence="2" type="ORF">D3272_24120</name>
</gene>